<sequence>MIVLIVESNRDLGWLWKRHLERQGHQVVHVKGQEEAIEILRQNVVGVIILDVVLEEGSAFAVSDFASYRFPDIKVIFVTNTTFFSDGSIFQLAPNACAYLQSRTPPEDLTMMVEHYGAPAR</sequence>
<proteinExistence type="predicted"/>
<dbReference type="InterPro" id="IPR001789">
    <property type="entry name" value="Sig_transdc_resp-reg_receiver"/>
</dbReference>
<evidence type="ECO:0000313" key="4">
    <source>
        <dbReference type="Proteomes" id="UP000198728"/>
    </source>
</evidence>
<keyword evidence="1" id="KW-0597">Phosphoprotein</keyword>
<dbReference type="AlphaFoldDB" id="A0A1I1PGF8"/>
<reference evidence="3 4" key="1">
    <citation type="submission" date="2016-10" db="EMBL/GenBank/DDBJ databases">
        <authorList>
            <person name="de Groot N.N."/>
        </authorList>
    </citation>
    <scope>NUCLEOTIDE SEQUENCE [LARGE SCALE GENOMIC DNA]</scope>
    <source>
        <strain evidence="3 4">DSM 19548</strain>
    </source>
</reference>
<name>A0A1I1PGF8_9RHOB</name>
<dbReference type="InterPro" id="IPR011006">
    <property type="entry name" value="CheY-like_superfamily"/>
</dbReference>
<keyword evidence="4" id="KW-1185">Reference proteome</keyword>
<accession>A0A1I1PGF8</accession>
<dbReference type="CDD" id="cd00156">
    <property type="entry name" value="REC"/>
    <property type="match status" value="1"/>
</dbReference>
<dbReference type="SMART" id="SM00448">
    <property type="entry name" value="REC"/>
    <property type="match status" value="1"/>
</dbReference>
<dbReference type="OrthoDB" id="7874292at2"/>
<dbReference type="EMBL" id="FOLG01000014">
    <property type="protein sequence ID" value="SFD06728.1"/>
    <property type="molecule type" value="Genomic_DNA"/>
</dbReference>
<evidence type="ECO:0000313" key="3">
    <source>
        <dbReference type="EMBL" id="SFD06728.1"/>
    </source>
</evidence>
<feature type="domain" description="Response regulatory" evidence="2">
    <location>
        <begin position="2"/>
        <end position="117"/>
    </location>
</feature>
<dbReference type="Pfam" id="PF00072">
    <property type="entry name" value="Response_reg"/>
    <property type="match status" value="1"/>
</dbReference>
<dbReference type="Proteomes" id="UP000198728">
    <property type="component" value="Unassembled WGS sequence"/>
</dbReference>
<organism evidence="3 4">
    <name type="scientific">Tropicimonas isoalkanivorans</name>
    <dbReference type="NCBI Taxonomy" id="441112"/>
    <lineage>
        <taxon>Bacteria</taxon>
        <taxon>Pseudomonadati</taxon>
        <taxon>Pseudomonadota</taxon>
        <taxon>Alphaproteobacteria</taxon>
        <taxon>Rhodobacterales</taxon>
        <taxon>Roseobacteraceae</taxon>
        <taxon>Tropicimonas</taxon>
    </lineage>
</organism>
<dbReference type="GO" id="GO:0000160">
    <property type="term" value="P:phosphorelay signal transduction system"/>
    <property type="evidence" value="ECO:0007669"/>
    <property type="project" value="InterPro"/>
</dbReference>
<protein>
    <submittedName>
        <fullName evidence="3">Response regulator receiver domain-containing protein</fullName>
    </submittedName>
</protein>
<dbReference type="Gene3D" id="3.40.50.2300">
    <property type="match status" value="1"/>
</dbReference>
<dbReference type="RefSeq" id="WP_093362297.1">
    <property type="nucleotide sequence ID" value="NZ_FOLG01000014.1"/>
</dbReference>
<gene>
    <name evidence="3" type="ORF">SAMN04488094_11486</name>
</gene>
<dbReference type="SUPFAM" id="SSF52172">
    <property type="entry name" value="CheY-like"/>
    <property type="match status" value="1"/>
</dbReference>
<dbReference type="PROSITE" id="PS50110">
    <property type="entry name" value="RESPONSE_REGULATORY"/>
    <property type="match status" value="1"/>
</dbReference>
<feature type="modified residue" description="4-aspartylphosphate" evidence="1">
    <location>
        <position position="51"/>
    </location>
</feature>
<evidence type="ECO:0000259" key="2">
    <source>
        <dbReference type="PROSITE" id="PS50110"/>
    </source>
</evidence>
<dbReference type="STRING" id="441112.SAMN04488094_11486"/>
<evidence type="ECO:0000256" key="1">
    <source>
        <dbReference type="PROSITE-ProRule" id="PRU00169"/>
    </source>
</evidence>